<name>A0A9P4PYH7_9PEZI</name>
<accession>A0A9P4PYH7</accession>
<feature type="compositionally biased region" description="Basic residues" evidence="1">
    <location>
        <begin position="54"/>
        <end position="65"/>
    </location>
</feature>
<organism evidence="2 3">
    <name type="scientific">Polychaeton citri CBS 116435</name>
    <dbReference type="NCBI Taxonomy" id="1314669"/>
    <lineage>
        <taxon>Eukaryota</taxon>
        <taxon>Fungi</taxon>
        <taxon>Dikarya</taxon>
        <taxon>Ascomycota</taxon>
        <taxon>Pezizomycotina</taxon>
        <taxon>Dothideomycetes</taxon>
        <taxon>Dothideomycetidae</taxon>
        <taxon>Capnodiales</taxon>
        <taxon>Capnodiaceae</taxon>
        <taxon>Polychaeton</taxon>
    </lineage>
</organism>
<evidence type="ECO:0000313" key="3">
    <source>
        <dbReference type="Proteomes" id="UP000799441"/>
    </source>
</evidence>
<comment type="caution">
    <text evidence="2">The sequence shown here is derived from an EMBL/GenBank/DDBJ whole genome shotgun (WGS) entry which is preliminary data.</text>
</comment>
<dbReference type="Proteomes" id="UP000799441">
    <property type="component" value="Unassembled WGS sequence"/>
</dbReference>
<dbReference type="EMBL" id="MU003879">
    <property type="protein sequence ID" value="KAF2716364.1"/>
    <property type="molecule type" value="Genomic_DNA"/>
</dbReference>
<evidence type="ECO:0000256" key="1">
    <source>
        <dbReference type="SAM" id="MobiDB-lite"/>
    </source>
</evidence>
<gene>
    <name evidence="2" type="ORF">K431DRAFT_289472</name>
</gene>
<feature type="region of interest" description="Disordered" evidence="1">
    <location>
        <begin position="1"/>
        <end position="67"/>
    </location>
</feature>
<sequence length="98" mass="10639">MHGIGATAVMQPPRLDDNPAVSIPVFKRRRSVTDSDSDRTPPLPGNKPGAVPKSKSKRTARRAPKVKMVEAQGKWTGHLPQEILDLIAEVALLPGKKK</sequence>
<dbReference type="AlphaFoldDB" id="A0A9P4PYH7"/>
<evidence type="ECO:0000313" key="2">
    <source>
        <dbReference type="EMBL" id="KAF2716364.1"/>
    </source>
</evidence>
<reference evidence="2" key="1">
    <citation type="journal article" date="2020" name="Stud. Mycol.">
        <title>101 Dothideomycetes genomes: a test case for predicting lifestyles and emergence of pathogens.</title>
        <authorList>
            <person name="Haridas S."/>
            <person name="Albert R."/>
            <person name="Binder M."/>
            <person name="Bloem J."/>
            <person name="Labutti K."/>
            <person name="Salamov A."/>
            <person name="Andreopoulos B."/>
            <person name="Baker S."/>
            <person name="Barry K."/>
            <person name="Bills G."/>
            <person name="Bluhm B."/>
            <person name="Cannon C."/>
            <person name="Castanera R."/>
            <person name="Culley D."/>
            <person name="Daum C."/>
            <person name="Ezra D."/>
            <person name="Gonzalez J."/>
            <person name="Henrissat B."/>
            <person name="Kuo A."/>
            <person name="Liang C."/>
            <person name="Lipzen A."/>
            <person name="Lutzoni F."/>
            <person name="Magnuson J."/>
            <person name="Mondo S."/>
            <person name="Nolan M."/>
            <person name="Ohm R."/>
            <person name="Pangilinan J."/>
            <person name="Park H.-J."/>
            <person name="Ramirez L."/>
            <person name="Alfaro M."/>
            <person name="Sun H."/>
            <person name="Tritt A."/>
            <person name="Yoshinaga Y."/>
            <person name="Zwiers L.-H."/>
            <person name="Turgeon B."/>
            <person name="Goodwin S."/>
            <person name="Spatafora J."/>
            <person name="Crous P."/>
            <person name="Grigoriev I."/>
        </authorList>
    </citation>
    <scope>NUCLEOTIDE SEQUENCE</scope>
    <source>
        <strain evidence="2">CBS 116435</strain>
    </source>
</reference>
<protein>
    <submittedName>
        <fullName evidence="2">Uncharacterized protein</fullName>
    </submittedName>
</protein>
<proteinExistence type="predicted"/>
<dbReference type="OrthoDB" id="545675at2759"/>
<keyword evidence="3" id="KW-1185">Reference proteome</keyword>